<feature type="domain" description="FAD/NAD(P)-binding" evidence="18">
    <location>
        <begin position="3"/>
        <end position="321"/>
    </location>
</feature>
<evidence type="ECO:0000256" key="9">
    <source>
        <dbReference type="ARBA" id="ARBA00023027"/>
    </source>
</evidence>
<keyword evidence="20" id="KW-1185">Reference proteome</keyword>
<dbReference type="RefSeq" id="WP_304540385.1">
    <property type="nucleotide sequence ID" value="NZ_JARPTC010000001.1"/>
</dbReference>
<evidence type="ECO:0000256" key="7">
    <source>
        <dbReference type="ARBA" id="ARBA00022827"/>
    </source>
</evidence>
<feature type="binding site" evidence="14">
    <location>
        <position position="306"/>
    </location>
    <ligand>
        <name>FAD</name>
        <dbReference type="ChEBI" id="CHEBI:57692"/>
    </ligand>
</feature>
<evidence type="ECO:0000256" key="14">
    <source>
        <dbReference type="PIRSR" id="PIRSR000350-3"/>
    </source>
</evidence>
<comment type="miscellaneous">
    <text evidence="16">The active site is a redox-active disulfide bond.</text>
</comment>
<reference evidence="19" key="1">
    <citation type="journal article" date="2023" name="J. Hazard. Mater.">
        <title>Anaerobic biodegradation of pyrene and benzo[a]pyrene by a new sulfate-reducing Desulforamulus aquiferis strain DSA.</title>
        <authorList>
            <person name="Zhang Z."/>
            <person name="Sun J."/>
            <person name="Gong X."/>
            <person name="Wang C."/>
            <person name="Wang H."/>
        </authorList>
    </citation>
    <scope>NUCLEOTIDE SEQUENCE</scope>
    <source>
        <strain evidence="19">DSA</strain>
    </source>
</reference>
<evidence type="ECO:0000256" key="13">
    <source>
        <dbReference type="PIRSR" id="PIRSR000350-2"/>
    </source>
</evidence>
<gene>
    <name evidence="19" type="primary">lpdA</name>
    <name evidence="19" type="ORF">P6N53_00830</name>
</gene>
<dbReference type="Pfam" id="PF02852">
    <property type="entry name" value="Pyr_redox_dim"/>
    <property type="match status" value="1"/>
</dbReference>
<dbReference type="FunFam" id="3.30.390.30:FF:000001">
    <property type="entry name" value="Dihydrolipoyl dehydrogenase"/>
    <property type="match status" value="1"/>
</dbReference>
<evidence type="ECO:0000256" key="10">
    <source>
        <dbReference type="ARBA" id="ARBA00023157"/>
    </source>
</evidence>
<feature type="binding site" evidence="14">
    <location>
        <position position="265"/>
    </location>
    <ligand>
        <name>NAD(+)</name>
        <dbReference type="ChEBI" id="CHEBI:57540"/>
    </ligand>
</feature>
<keyword evidence="5" id="KW-0963">Cytoplasm</keyword>
<evidence type="ECO:0000256" key="4">
    <source>
        <dbReference type="ARBA" id="ARBA00016961"/>
    </source>
</evidence>
<feature type="binding site" evidence="14">
    <location>
        <position position="49"/>
    </location>
    <ligand>
        <name>FAD</name>
        <dbReference type="ChEBI" id="CHEBI:57692"/>
    </ligand>
</feature>
<evidence type="ECO:0000259" key="18">
    <source>
        <dbReference type="Pfam" id="PF07992"/>
    </source>
</evidence>
<keyword evidence="14" id="KW-0547">Nucleotide-binding</keyword>
<feature type="domain" description="Pyridine nucleotide-disulphide oxidoreductase dimerisation" evidence="17">
    <location>
        <begin position="340"/>
        <end position="449"/>
    </location>
</feature>
<dbReference type="InterPro" id="IPR006258">
    <property type="entry name" value="Lipoamide_DH"/>
</dbReference>
<comment type="cofactor">
    <cofactor evidence="14 16">
        <name>FAD</name>
        <dbReference type="ChEBI" id="CHEBI:57692"/>
    </cofactor>
    <text evidence="14 16">Binds 1 FAD per subunit.</text>
</comment>
<comment type="catalytic activity">
    <reaction evidence="12 16">
        <text>N(6)-[(R)-dihydrolipoyl]-L-lysyl-[protein] + NAD(+) = N(6)-[(R)-lipoyl]-L-lysyl-[protein] + NADH + H(+)</text>
        <dbReference type="Rhea" id="RHEA:15045"/>
        <dbReference type="Rhea" id="RHEA-COMP:10474"/>
        <dbReference type="Rhea" id="RHEA-COMP:10475"/>
        <dbReference type="ChEBI" id="CHEBI:15378"/>
        <dbReference type="ChEBI" id="CHEBI:57540"/>
        <dbReference type="ChEBI" id="CHEBI:57945"/>
        <dbReference type="ChEBI" id="CHEBI:83099"/>
        <dbReference type="ChEBI" id="CHEBI:83100"/>
        <dbReference type="EC" id="1.8.1.4"/>
    </reaction>
</comment>
<comment type="caution">
    <text evidence="19">The sequence shown here is derived from an EMBL/GenBank/DDBJ whole genome shotgun (WGS) entry which is preliminary data.</text>
</comment>
<dbReference type="GO" id="GO:0050660">
    <property type="term" value="F:flavin adenine dinucleotide binding"/>
    <property type="evidence" value="ECO:0007669"/>
    <property type="project" value="InterPro"/>
</dbReference>
<dbReference type="PROSITE" id="PS00076">
    <property type="entry name" value="PYRIDINE_REDOX_1"/>
    <property type="match status" value="1"/>
</dbReference>
<dbReference type="NCBIfam" id="TIGR01350">
    <property type="entry name" value="lipoamide_DH"/>
    <property type="match status" value="1"/>
</dbReference>
<name>A0AAW7Z706_9FIRM</name>
<dbReference type="GO" id="GO:0005737">
    <property type="term" value="C:cytoplasm"/>
    <property type="evidence" value="ECO:0007669"/>
    <property type="project" value="UniProtKB-SubCell"/>
</dbReference>
<evidence type="ECO:0000256" key="12">
    <source>
        <dbReference type="ARBA" id="ARBA00049187"/>
    </source>
</evidence>
<feature type="binding site" evidence="14">
    <location>
        <position position="201"/>
    </location>
    <ligand>
        <name>NAD(+)</name>
        <dbReference type="ChEBI" id="CHEBI:57540"/>
    </ligand>
</feature>
<keyword evidence="7 14" id="KW-0274">FAD</keyword>
<keyword evidence="11 16" id="KW-0676">Redox-active center</keyword>
<dbReference type="InterPro" id="IPR016156">
    <property type="entry name" value="FAD/NAD-linked_Rdtase_dimer_sf"/>
</dbReference>
<dbReference type="InterPro" id="IPR001100">
    <property type="entry name" value="Pyr_nuc-diS_OxRdtase"/>
</dbReference>
<dbReference type="PANTHER" id="PTHR22912:SF217">
    <property type="entry name" value="DIHYDROLIPOYL DEHYDROGENASE"/>
    <property type="match status" value="1"/>
</dbReference>
<dbReference type="SUPFAM" id="SSF51905">
    <property type="entry name" value="FAD/NAD(P)-binding domain"/>
    <property type="match status" value="1"/>
</dbReference>
<dbReference type="Gene3D" id="3.30.390.30">
    <property type="match status" value="1"/>
</dbReference>
<comment type="subcellular location">
    <subcellularLocation>
        <location evidence="1">Cytoplasm</location>
    </subcellularLocation>
</comment>
<evidence type="ECO:0000259" key="17">
    <source>
        <dbReference type="Pfam" id="PF02852"/>
    </source>
</evidence>
<evidence type="ECO:0000256" key="16">
    <source>
        <dbReference type="RuleBase" id="RU003692"/>
    </source>
</evidence>
<evidence type="ECO:0000256" key="3">
    <source>
        <dbReference type="ARBA" id="ARBA00012608"/>
    </source>
</evidence>
<dbReference type="Proteomes" id="UP001172911">
    <property type="component" value="Unassembled WGS sequence"/>
</dbReference>
<dbReference type="Gene3D" id="3.50.50.60">
    <property type="entry name" value="FAD/NAD(P)-binding domain"/>
    <property type="match status" value="2"/>
</dbReference>
<dbReference type="EC" id="1.8.1.4" evidence="3 16"/>
<keyword evidence="6 16" id="KW-0285">Flavoprotein</keyword>
<dbReference type="Pfam" id="PF07992">
    <property type="entry name" value="Pyr_redox_2"/>
    <property type="match status" value="1"/>
</dbReference>
<evidence type="ECO:0000256" key="6">
    <source>
        <dbReference type="ARBA" id="ARBA00022630"/>
    </source>
</evidence>
<feature type="binding site" evidence="14">
    <location>
        <begin position="178"/>
        <end position="185"/>
    </location>
    <ligand>
        <name>NAD(+)</name>
        <dbReference type="ChEBI" id="CHEBI:57540"/>
    </ligand>
</feature>
<evidence type="ECO:0000256" key="1">
    <source>
        <dbReference type="ARBA" id="ARBA00004496"/>
    </source>
</evidence>
<dbReference type="PIRSF" id="PIRSF000350">
    <property type="entry name" value="Mercury_reductase_MerA"/>
    <property type="match status" value="1"/>
</dbReference>
<dbReference type="SUPFAM" id="SSF55424">
    <property type="entry name" value="FAD/NAD-linked reductases, dimerisation (C-terminal) domain"/>
    <property type="match status" value="1"/>
</dbReference>
<dbReference type="GO" id="GO:0004148">
    <property type="term" value="F:dihydrolipoyl dehydrogenase (NADH) activity"/>
    <property type="evidence" value="ECO:0007669"/>
    <property type="project" value="UniProtKB-EC"/>
</dbReference>
<evidence type="ECO:0000256" key="8">
    <source>
        <dbReference type="ARBA" id="ARBA00023002"/>
    </source>
</evidence>
<keyword evidence="8 16" id="KW-0560">Oxidoreductase</keyword>
<sequence length="459" mass="48424">MQYKIVIIGGGPGGYVAAIRAAQMGAKVALIERERVGGTCLNWGCIPTKALVAGAELLRKIQSAGEFGITIENKEFNLAKLMERKDAVVNKMVTGINYLLKKNKVDLIPGAAKLGETGKVIVELNDGGISELAAENIILATGTKPATIAALGYDGQKVITSNEALILQEVPPELLIVGGGVIGCEFACIFAEMGSRVTIVEAMPTILPFTDRDAARQMQTILKRRGITVKTKAKIERVARTQEGVTAFLEGNEAIYADKVLISIGRTMNVMGLGLEEAGVALGQRGEVIVDEYLKTSVPGVYAIGDITGKVQLAHVASAQGLAAVENIMGQPRKMDYRVIPSCIFTIPEVAGVGLTIQQCEELGLKAKVGKFPFMASGKAAAMGETEGFVKCLADPETDKVLGVHIVGPHATDLISEAALAIKMGATVEQVTQVIHAHPTLAEALLEAAEAVHGRAIHI</sequence>
<evidence type="ECO:0000256" key="5">
    <source>
        <dbReference type="ARBA" id="ARBA00022490"/>
    </source>
</evidence>
<dbReference type="InterPro" id="IPR012999">
    <property type="entry name" value="Pyr_OxRdtase_I_AS"/>
</dbReference>
<dbReference type="PANTHER" id="PTHR22912">
    <property type="entry name" value="DISULFIDE OXIDOREDUCTASE"/>
    <property type="match status" value="1"/>
</dbReference>
<comment type="similarity">
    <text evidence="2 16">Belongs to the class-I pyridine nucleotide-disulfide oxidoreductase family.</text>
</comment>
<dbReference type="PRINTS" id="PR00411">
    <property type="entry name" value="PNDRDTASEI"/>
</dbReference>
<dbReference type="InterPro" id="IPR023753">
    <property type="entry name" value="FAD/NAD-binding_dom"/>
</dbReference>
<protein>
    <recommendedName>
        <fullName evidence="4 16">Dihydrolipoyl dehydrogenase</fullName>
        <ecNumber evidence="3 16">1.8.1.4</ecNumber>
    </recommendedName>
</protein>
<reference evidence="19" key="2">
    <citation type="submission" date="2023-03" db="EMBL/GenBank/DDBJ databases">
        <authorList>
            <person name="Zhang Z."/>
        </authorList>
    </citation>
    <scope>NUCLEOTIDE SEQUENCE</scope>
    <source>
        <strain evidence="19">DSA</strain>
    </source>
</reference>
<keyword evidence="10" id="KW-1015">Disulfide bond</keyword>
<evidence type="ECO:0000256" key="15">
    <source>
        <dbReference type="PIRSR" id="PIRSR000350-4"/>
    </source>
</evidence>
<accession>A0AAW7Z706</accession>
<proteinExistence type="inferred from homology"/>
<dbReference type="GO" id="GO:0006103">
    <property type="term" value="P:2-oxoglutarate metabolic process"/>
    <property type="evidence" value="ECO:0007669"/>
    <property type="project" value="TreeGrafter"/>
</dbReference>
<evidence type="ECO:0000313" key="20">
    <source>
        <dbReference type="Proteomes" id="UP001172911"/>
    </source>
</evidence>
<keyword evidence="9 14" id="KW-0520">NAD</keyword>
<evidence type="ECO:0000256" key="11">
    <source>
        <dbReference type="ARBA" id="ARBA00023284"/>
    </source>
</evidence>
<dbReference type="InterPro" id="IPR004099">
    <property type="entry name" value="Pyr_nucl-diS_OxRdtase_dimer"/>
</dbReference>
<dbReference type="InterPro" id="IPR036188">
    <property type="entry name" value="FAD/NAD-bd_sf"/>
</dbReference>
<dbReference type="PRINTS" id="PR00368">
    <property type="entry name" value="FADPNR"/>
</dbReference>
<feature type="disulfide bond" description="Redox-active" evidence="15">
    <location>
        <begin position="40"/>
        <end position="45"/>
    </location>
</feature>
<feature type="active site" description="Proton acceptor" evidence="13">
    <location>
        <position position="438"/>
    </location>
</feature>
<dbReference type="InterPro" id="IPR050151">
    <property type="entry name" value="Class-I_Pyr_Nuc-Dis_Oxidored"/>
</dbReference>
<dbReference type="EMBL" id="JARPTC010000001">
    <property type="protein sequence ID" value="MDO7785777.1"/>
    <property type="molecule type" value="Genomic_DNA"/>
</dbReference>
<evidence type="ECO:0000256" key="2">
    <source>
        <dbReference type="ARBA" id="ARBA00007532"/>
    </source>
</evidence>
<organism evidence="19 20">
    <name type="scientific">Desulforamulus aquiferis</name>
    <dbReference type="NCBI Taxonomy" id="1397668"/>
    <lineage>
        <taxon>Bacteria</taxon>
        <taxon>Bacillati</taxon>
        <taxon>Bacillota</taxon>
        <taxon>Clostridia</taxon>
        <taxon>Eubacteriales</taxon>
        <taxon>Peptococcaceae</taxon>
        <taxon>Desulforamulus</taxon>
    </lineage>
</organism>
<evidence type="ECO:0000313" key="19">
    <source>
        <dbReference type="EMBL" id="MDO7785777.1"/>
    </source>
</evidence>
<dbReference type="AlphaFoldDB" id="A0AAW7Z706"/>